<keyword evidence="2" id="KW-1185">Reference proteome</keyword>
<dbReference type="RefSeq" id="WP_213089357.1">
    <property type="nucleotide sequence ID" value="NZ_BMPQ01000014.1"/>
</dbReference>
<accession>A0A917R382</accession>
<proteinExistence type="predicted"/>
<dbReference type="Proteomes" id="UP000637788">
    <property type="component" value="Unassembled WGS sequence"/>
</dbReference>
<name>A0A917R382_9ACTN</name>
<dbReference type="EMBL" id="BMPQ01000014">
    <property type="protein sequence ID" value="GGK85518.1"/>
    <property type="molecule type" value="Genomic_DNA"/>
</dbReference>
<reference evidence="1" key="1">
    <citation type="journal article" date="2014" name="Int. J. Syst. Evol. Microbiol.">
        <title>Complete genome sequence of Corynebacterium casei LMG S-19264T (=DSM 44701T), isolated from a smear-ripened cheese.</title>
        <authorList>
            <consortium name="US DOE Joint Genome Institute (JGI-PGF)"/>
            <person name="Walter F."/>
            <person name="Albersmeier A."/>
            <person name="Kalinowski J."/>
            <person name="Ruckert C."/>
        </authorList>
    </citation>
    <scope>NUCLEOTIDE SEQUENCE</scope>
    <source>
        <strain evidence="1">JCM 3035</strain>
    </source>
</reference>
<reference evidence="1" key="2">
    <citation type="submission" date="2020-09" db="EMBL/GenBank/DDBJ databases">
        <authorList>
            <person name="Sun Q."/>
            <person name="Ohkuma M."/>
        </authorList>
    </citation>
    <scope>NUCLEOTIDE SEQUENCE</scope>
    <source>
        <strain evidence="1">JCM 3035</strain>
    </source>
</reference>
<evidence type="ECO:0000313" key="1">
    <source>
        <dbReference type="EMBL" id="GGK85518.1"/>
    </source>
</evidence>
<gene>
    <name evidence="1" type="ORF">GCM10010094_53470</name>
</gene>
<organism evidence="1 2">
    <name type="scientific">Streptomyces flaveus</name>
    <dbReference type="NCBI Taxonomy" id="66370"/>
    <lineage>
        <taxon>Bacteria</taxon>
        <taxon>Bacillati</taxon>
        <taxon>Actinomycetota</taxon>
        <taxon>Actinomycetes</taxon>
        <taxon>Kitasatosporales</taxon>
        <taxon>Streptomycetaceae</taxon>
        <taxon>Streptomyces</taxon>
        <taxon>Streptomyces aurantiacus group</taxon>
    </lineage>
</organism>
<comment type="caution">
    <text evidence="1">The sequence shown here is derived from an EMBL/GenBank/DDBJ whole genome shotgun (WGS) entry which is preliminary data.</text>
</comment>
<protein>
    <submittedName>
        <fullName evidence="1">Uncharacterized protein</fullName>
    </submittedName>
</protein>
<evidence type="ECO:0000313" key="2">
    <source>
        <dbReference type="Proteomes" id="UP000637788"/>
    </source>
</evidence>
<sequence>MPLLDLDKITAGLSTTWSGFLRDWDRSLWSASKALNKHKGLQQFFKWLMLDEDEIDRSPMERVRQPKMPQKLVPVIPLGF</sequence>
<dbReference type="AlphaFoldDB" id="A0A917R382"/>